<dbReference type="Proteomes" id="UP000229730">
    <property type="component" value="Unassembled WGS sequence"/>
</dbReference>
<evidence type="ECO:0000313" key="1">
    <source>
        <dbReference type="EMBL" id="PHZ86430.1"/>
    </source>
</evidence>
<accession>A0A2G4YW09</accession>
<protein>
    <submittedName>
        <fullName evidence="1">Uncharacterized protein</fullName>
    </submittedName>
</protein>
<proteinExistence type="predicted"/>
<gene>
    <name evidence="1" type="ORF">CRD36_00640</name>
</gene>
<dbReference type="InParanoid" id="A0A2G4YW09"/>
<dbReference type="EMBL" id="PDEM01000007">
    <property type="protein sequence ID" value="PHZ86430.1"/>
    <property type="molecule type" value="Genomic_DNA"/>
</dbReference>
<sequence>MYHENLRQNNLIPPSALWRKNIPSRRDKKSEKNRLLGENQAFFKPPGQRFPSPGTSLTAFIFLLEGDSYHRPPGKMSNSRLFFFLLLYHNA</sequence>
<keyword evidence="2" id="KW-1185">Reference proteome</keyword>
<organism evidence="1 2">
    <name type="scientific">Paremcibacter congregatus</name>
    <dbReference type="NCBI Taxonomy" id="2043170"/>
    <lineage>
        <taxon>Bacteria</taxon>
        <taxon>Pseudomonadati</taxon>
        <taxon>Pseudomonadota</taxon>
        <taxon>Alphaproteobacteria</taxon>
        <taxon>Emcibacterales</taxon>
        <taxon>Emcibacteraceae</taxon>
        <taxon>Paremcibacter</taxon>
    </lineage>
</organism>
<comment type="caution">
    <text evidence="1">The sequence shown here is derived from an EMBL/GenBank/DDBJ whole genome shotgun (WGS) entry which is preliminary data.</text>
</comment>
<evidence type="ECO:0000313" key="2">
    <source>
        <dbReference type="Proteomes" id="UP000229730"/>
    </source>
</evidence>
<name>A0A2G4YW09_9PROT</name>
<reference evidence="1 2" key="1">
    <citation type="submission" date="2017-10" db="EMBL/GenBank/DDBJ databases">
        <title>Frigbacter circumglobatus gen. nov. sp. nov., isolated from sediment cultured in situ.</title>
        <authorList>
            <person name="Zhao Z."/>
        </authorList>
    </citation>
    <scope>NUCLEOTIDE SEQUENCE [LARGE SCALE GENOMIC DNA]</scope>
    <source>
        <strain evidence="1 2">ZYL</strain>
    </source>
</reference>
<dbReference type="AlphaFoldDB" id="A0A2G4YW09"/>